<evidence type="ECO:0000256" key="7">
    <source>
        <dbReference type="PIRSR" id="PIRSR620405-1"/>
    </source>
</evidence>
<comment type="catalytic activity">
    <reaction evidence="5">
        <text>O-phospho-L-seryl-[protein] + H2O = L-seryl-[protein] + phosphate</text>
        <dbReference type="Rhea" id="RHEA:20629"/>
        <dbReference type="Rhea" id="RHEA-COMP:9863"/>
        <dbReference type="Rhea" id="RHEA-COMP:11604"/>
        <dbReference type="ChEBI" id="CHEBI:15377"/>
        <dbReference type="ChEBI" id="CHEBI:29999"/>
        <dbReference type="ChEBI" id="CHEBI:43474"/>
        <dbReference type="ChEBI" id="CHEBI:83421"/>
        <dbReference type="EC" id="3.1.3.16"/>
    </reaction>
</comment>
<evidence type="ECO:0000313" key="10">
    <source>
        <dbReference type="EMBL" id="KAK8744241.1"/>
    </source>
</evidence>
<accession>A0AAW0XWM1</accession>
<sequence length="461" mass="52625">MGRRRIQRCSTTELKSLLLDPTGGKWFRPINSCDEVFPGIILSDADTALSTQLVKEMGVTHILNAAQGHNNSAYDGYVSTSPTYYAKLKGIKYYGVPALDMPGFYIKPYLRDAADFIDGALKSGGRVLVHCQCGISRSAVLVVAFLMLKRGMNVQTALANIKKKRSIFPNQGFLSQLCDLDYELRRSGELPNDQEPTLPPLVFDLDEDTTPSFKNPAAYPRFTLVPSKVLDTYTDTKNYVVPRRASSLDRYEPPRKNYQNNPLVDSVRGARRSLSPARAMSPLRATSPVRRSSFPSLTFGHDDEDLPENSKVFDTYKRYSRSTTSPLPSTTTTTLEVSRPYDPYFFPRTYTYYDSLRYPKVYFYDRYYSQPTYQYINNLSRYYDTYRYNRAVSPFTAPGSTLAPASLYRTYKLYPEKAYLIGSSYVPSYPYTEKYFSPFVRYPATYRTLHTTLSPAIRVYT</sequence>
<comment type="similarity">
    <text evidence="1">Belongs to the protein-tyrosine phosphatase family. Non-receptor class dual specificity subfamily.</text>
</comment>
<dbReference type="GO" id="GO:0033549">
    <property type="term" value="F:MAP kinase phosphatase activity"/>
    <property type="evidence" value="ECO:0007669"/>
    <property type="project" value="TreeGrafter"/>
</dbReference>
<evidence type="ECO:0000259" key="8">
    <source>
        <dbReference type="PROSITE" id="PS50054"/>
    </source>
</evidence>
<dbReference type="SMART" id="SM00195">
    <property type="entry name" value="DSPc"/>
    <property type="match status" value="1"/>
</dbReference>
<evidence type="ECO:0000256" key="4">
    <source>
        <dbReference type="ARBA" id="ARBA00022912"/>
    </source>
</evidence>
<comment type="catalytic activity">
    <reaction evidence="6">
        <text>O-phospho-L-threonyl-[protein] + H2O = L-threonyl-[protein] + phosphate</text>
        <dbReference type="Rhea" id="RHEA:47004"/>
        <dbReference type="Rhea" id="RHEA-COMP:11060"/>
        <dbReference type="Rhea" id="RHEA-COMP:11605"/>
        <dbReference type="ChEBI" id="CHEBI:15377"/>
        <dbReference type="ChEBI" id="CHEBI:30013"/>
        <dbReference type="ChEBI" id="CHEBI:43474"/>
        <dbReference type="ChEBI" id="CHEBI:61977"/>
        <dbReference type="EC" id="3.1.3.16"/>
    </reaction>
</comment>
<dbReference type="Pfam" id="PF00782">
    <property type="entry name" value="DSPc"/>
    <property type="match status" value="1"/>
</dbReference>
<dbReference type="SUPFAM" id="SSF52799">
    <property type="entry name" value="(Phosphotyrosine protein) phosphatases II"/>
    <property type="match status" value="1"/>
</dbReference>
<protein>
    <recommendedName>
        <fullName evidence="2">protein-serine/threonine phosphatase</fullName>
        <ecNumber evidence="2">3.1.3.16</ecNumber>
    </recommendedName>
</protein>
<dbReference type="GO" id="GO:0005737">
    <property type="term" value="C:cytoplasm"/>
    <property type="evidence" value="ECO:0007669"/>
    <property type="project" value="TreeGrafter"/>
</dbReference>
<dbReference type="InterPro" id="IPR016130">
    <property type="entry name" value="Tyr_Pase_AS"/>
</dbReference>
<dbReference type="Gene3D" id="3.90.190.10">
    <property type="entry name" value="Protein tyrosine phosphatase superfamily"/>
    <property type="match status" value="1"/>
</dbReference>
<evidence type="ECO:0000256" key="1">
    <source>
        <dbReference type="ARBA" id="ARBA00008601"/>
    </source>
</evidence>
<dbReference type="GO" id="GO:0008138">
    <property type="term" value="F:protein tyrosine/serine/threonine phosphatase activity"/>
    <property type="evidence" value="ECO:0007669"/>
    <property type="project" value="InterPro"/>
</dbReference>
<evidence type="ECO:0000256" key="6">
    <source>
        <dbReference type="ARBA" id="ARBA00048336"/>
    </source>
</evidence>
<gene>
    <name evidence="10" type="ORF">OTU49_001079</name>
</gene>
<dbReference type="PROSITE" id="PS50056">
    <property type="entry name" value="TYR_PHOSPHATASE_2"/>
    <property type="match status" value="1"/>
</dbReference>
<evidence type="ECO:0000313" key="11">
    <source>
        <dbReference type="Proteomes" id="UP001445076"/>
    </source>
</evidence>
<comment type="caution">
    <text evidence="10">The sequence shown here is derived from an EMBL/GenBank/DDBJ whole genome shotgun (WGS) entry which is preliminary data.</text>
</comment>
<dbReference type="AlphaFoldDB" id="A0AAW0XWM1"/>
<dbReference type="PANTHER" id="PTHR45682:SF1">
    <property type="entry name" value="DUAL SPECIFICITY PROTEIN PHOSPHATASE 3"/>
    <property type="match status" value="1"/>
</dbReference>
<dbReference type="EMBL" id="JARKIK010000023">
    <property type="protein sequence ID" value="KAK8744241.1"/>
    <property type="molecule type" value="Genomic_DNA"/>
</dbReference>
<dbReference type="Proteomes" id="UP001445076">
    <property type="component" value="Unassembled WGS sequence"/>
</dbReference>
<feature type="domain" description="Tyrosine-protein phosphatase" evidence="8">
    <location>
        <begin position="31"/>
        <end position="186"/>
    </location>
</feature>
<name>A0AAW0XWM1_CHEQU</name>
<organism evidence="10 11">
    <name type="scientific">Cherax quadricarinatus</name>
    <name type="common">Australian red claw crayfish</name>
    <dbReference type="NCBI Taxonomy" id="27406"/>
    <lineage>
        <taxon>Eukaryota</taxon>
        <taxon>Metazoa</taxon>
        <taxon>Ecdysozoa</taxon>
        <taxon>Arthropoda</taxon>
        <taxon>Crustacea</taxon>
        <taxon>Multicrustacea</taxon>
        <taxon>Malacostraca</taxon>
        <taxon>Eumalacostraca</taxon>
        <taxon>Eucarida</taxon>
        <taxon>Decapoda</taxon>
        <taxon>Pleocyemata</taxon>
        <taxon>Astacidea</taxon>
        <taxon>Parastacoidea</taxon>
        <taxon>Parastacidae</taxon>
        <taxon>Cherax</taxon>
    </lineage>
</organism>
<evidence type="ECO:0000256" key="3">
    <source>
        <dbReference type="ARBA" id="ARBA00022801"/>
    </source>
</evidence>
<keyword evidence="4" id="KW-0904">Protein phosphatase</keyword>
<dbReference type="PRINTS" id="PR01909">
    <property type="entry name" value="ADSPHPHTASEA"/>
</dbReference>
<evidence type="ECO:0000256" key="2">
    <source>
        <dbReference type="ARBA" id="ARBA00013081"/>
    </source>
</evidence>
<dbReference type="GO" id="GO:0004722">
    <property type="term" value="F:protein serine/threonine phosphatase activity"/>
    <property type="evidence" value="ECO:0007669"/>
    <property type="project" value="UniProtKB-EC"/>
</dbReference>
<proteinExistence type="inferred from homology"/>
<evidence type="ECO:0000256" key="5">
    <source>
        <dbReference type="ARBA" id="ARBA00047761"/>
    </source>
</evidence>
<reference evidence="10 11" key="1">
    <citation type="journal article" date="2024" name="BMC Genomics">
        <title>Genome assembly of redclaw crayfish (Cherax quadricarinatus) provides insights into its immune adaptation and hypoxia tolerance.</title>
        <authorList>
            <person name="Liu Z."/>
            <person name="Zheng J."/>
            <person name="Li H."/>
            <person name="Fang K."/>
            <person name="Wang S."/>
            <person name="He J."/>
            <person name="Zhou D."/>
            <person name="Weng S."/>
            <person name="Chi M."/>
            <person name="Gu Z."/>
            <person name="He J."/>
            <person name="Li F."/>
            <person name="Wang M."/>
        </authorList>
    </citation>
    <scope>NUCLEOTIDE SEQUENCE [LARGE SCALE GENOMIC DNA]</scope>
    <source>
        <strain evidence="10">ZL_2023a</strain>
    </source>
</reference>
<dbReference type="PANTHER" id="PTHR45682">
    <property type="entry name" value="AGAP008228-PA"/>
    <property type="match status" value="1"/>
</dbReference>
<feature type="active site" description="Phosphocysteine intermediate" evidence="7">
    <location>
        <position position="131"/>
    </location>
</feature>
<dbReference type="InterPro" id="IPR000387">
    <property type="entry name" value="Tyr_Pase_dom"/>
</dbReference>
<keyword evidence="11" id="KW-1185">Reference proteome</keyword>
<dbReference type="InterPro" id="IPR000340">
    <property type="entry name" value="Dual-sp_phosphatase_cat-dom"/>
</dbReference>
<dbReference type="GO" id="GO:0043409">
    <property type="term" value="P:negative regulation of MAPK cascade"/>
    <property type="evidence" value="ECO:0007669"/>
    <property type="project" value="TreeGrafter"/>
</dbReference>
<dbReference type="EC" id="3.1.3.16" evidence="2"/>
<dbReference type="InterPro" id="IPR020405">
    <property type="entry name" value="Atypical_DUSP_subfamA"/>
</dbReference>
<keyword evidence="3" id="KW-0378">Hydrolase</keyword>
<dbReference type="InterPro" id="IPR029021">
    <property type="entry name" value="Prot-tyrosine_phosphatase-like"/>
</dbReference>
<dbReference type="InterPro" id="IPR020422">
    <property type="entry name" value="TYR_PHOSPHATASE_DUAL_dom"/>
</dbReference>
<dbReference type="PROSITE" id="PS50054">
    <property type="entry name" value="TYR_PHOSPHATASE_DUAL"/>
    <property type="match status" value="1"/>
</dbReference>
<feature type="domain" description="Tyrosine specific protein phosphatases" evidence="9">
    <location>
        <begin position="107"/>
        <end position="165"/>
    </location>
</feature>
<evidence type="ECO:0000259" key="9">
    <source>
        <dbReference type="PROSITE" id="PS50056"/>
    </source>
</evidence>
<dbReference type="PROSITE" id="PS00383">
    <property type="entry name" value="TYR_PHOSPHATASE_1"/>
    <property type="match status" value="1"/>
</dbReference>